<evidence type="ECO:0000259" key="7">
    <source>
        <dbReference type="Pfam" id="PF01243"/>
    </source>
</evidence>
<accession>A0A917B7K7</accession>
<evidence type="ECO:0000256" key="3">
    <source>
        <dbReference type="ARBA" id="ARBA00022643"/>
    </source>
</evidence>
<keyword evidence="4 5" id="KW-0560">Oxidoreductase</keyword>
<evidence type="ECO:0000313" key="10">
    <source>
        <dbReference type="Proteomes" id="UP000598775"/>
    </source>
</evidence>
<keyword evidence="2 5" id="KW-0285">Flavoprotein</keyword>
<comment type="pathway">
    <text evidence="5">Cofactor metabolism; pyridoxal 5'-phosphate salvage; pyridoxal 5'-phosphate from pyridoxamine 5'-phosphate: step 1/1.</text>
</comment>
<feature type="binding site" evidence="5">
    <location>
        <begin position="71"/>
        <end position="76"/>
    </location>
    <ligand>
        <name>FMN</name>
        <dbReference type="ChEBI" id="CHEBI:58210"/>
    </ligand>
</feature>
<evidence type="ECO:0000256" key="4">
    <source>
        <dbReference type="ARBA" id="ARBA00023002"/>
    </source>
</evidence>
<feature type="binding site" evidence="5">
    <location>
        <position position="137"/>
    </location>
    <ligand>
        <name>substrate</name>
    </ligand>
</feature>
<feature type="binding site" evidence="5 6">
    <location>
        <position position="92"/>
    </location>
    <ligand>
        <name>FMN</name>
        <dbReference type="ChEBI" id="CHEBI:58210"/>
    </ligand>
</feature>
<dbReference type="AlphaFoldDB" id="A0A917B7K7"/>
<name>A0A917B7K7_9MICO</name>
<feature type="binding site" evidence="5 6">
    <location>
        <position position="196"/>
    </location>
    <ligand>
        <name>FMN</name>
        <dbReference type="ChEBI" id="CHEBI:58210"/>
    </ligand>
</feature>
<dbReference type="HAMAP" id="MF_01629">
    <property type="entry name" value="PdxH"/>
    <property type="match status" value="1"/>
</dbReference>
<dbReference type="SUPFAM" id="SSF50475">
    <property type="entry name" value="FMN-binding split barrel"/>
    <property type="match status" value="1"/>
</dbReference>
<keyword evidence="10" id="KW-1185">Reference proteome</keyword>
<evidence type="ECO:0000259" key="8">
    <source>
        <dbReference type="Pfam" id="PF10590"/>
    </source>
</evidence>
<feature type="binding site" evidence="5 6">
    <location>
        <position position="93"/>
    </location>
    <ligand>
        <name>FMN</name>
        <dbReference type="ChEBI" id="CHEBI:58210"/>
    </ligand>
</feature>
<evidence type="ECO:0000256" key="6">
    <source>
        <dbReference type="PIRSR" id="PIRSR000190-2"/>
    </source>
</evidence>
<dbReference type="Pfam" id="PF01243">
    <property type="entry name" value="PNPOx_N"/>
    <property type="match status" value="1"/>
</dbReference>
<dbReference type="EMBL" id="BMGP01000003">
    <property type="protein sequence ID" value="GGF25534.1"/>
    <property type="molecule type" value="Genomic_DNA"/>
</dbReference>
<dbReference type="Pfam" id="PF10590">
    <property type="entry name" value="PNP_phzG_C"/>
    <property type="match status" value="1"/>
</dbReference>
<dbReference type="Gene3D" id="2.30.110.10">
    <property type="entry name" value="Electron Transport, Fmn-binding Protein, Chain A"/>
    <property type="match status" value="1"/>
</dbReference>
<dbReference type="InterPro" id="IPR011576">
    <property type="entry name" value="Pyridox_Oxase_N"/>
</dbReference>
<evidence type="ECO:0000313" key="9">
    <source>
        <dbReference type="EMBL" id="GGF25534.1"/>
    </source>
</evidence>
<comment type="caution">
    <text evidence="9">The sequence shown here is derived from an EMBL/GenBank/DDBJ whole genome shotgun (WGS) entry which is preliminary data.</text>
</comment>
<dbReference type="Proteomes" id="UP000598775">
    <property type="component" value="Unassembled WGS sequence"/>
</dbReference>
<comment type="catalytic activity">
    <reaction evidence="5">
        <text>pyridoxine 5'-phosphate + O2 = pyridoxal 5'-phosphate + H2O2</text>
        <dbReference type="Rhea" id="RHEA:15149"/>
        <dbReference type="ChEBI" id="CHEBI:15379"/>
        <dbReference type="ChEBI" id="CHEBI:16240"/>
        <dbReference type="ChEBI" id="CHEBI:58589"/>
        <dbReference type="ChEBI" id="CHEBI:597326"/>
        <dbReference type="EC" id="1.4.3.5"/>
    </reaction>
</comment>
<feature type="binding site" evidence="5 6">
    <location>
        <begin position="150"/>
        <end position="151"/>
    </location>
    <ligand>
        <name>FMN</name>
        <dbReference type="ChEBI" id="CHEBI:58210"/>
    </ligand>
</feature>
<dbReference type="InterPro" id="IPR000659">
    <property type="entry name" value="Pyridox_Oxase"/>
</dbReference>
<feature type="binding site" evidence="5 6">
    <location>
        <position position="206"/>
    </location>
    <ligand>
        <name>FMN</name>
        <dbReference type="ChEBI" id="CHEBI:58210"/>
    </ligand>
</feature>
<gene>
    <name evidence="5 9" type="primary">pdxH</name>
    <name evidence="9" type="ORF">GCM10011399_18790</name>
</gene>
<dbReference type="NCBIfam" id="TIGR00558">
    <property type="entry name" value="pdxH"/>
    <property type="match status" value="1"/>
</dbReference>
<keyword evidence="3 5" id="KW-0288">FMN</keyword>
<comment type="subunit">
    <text evidence="5">Homodimer.</text>
</comment>
<dbReference type="PANTHER" id="PTHR10851">
    <property type="entry name" value="PYRIDOXINE-5-PHOSPHATE OXIDASE"/>
    <property type="match status" value="1"/>
</dbReference>
<feature type="binding site" evidence="5 6">
    <location>
        <begin position="86"/>
        <end position="87"/>
    </location>
    <ligand>
        <name>FMN</name>
        <dbReference type="ChEBI" id="CHEBI:58210"/>
    </ligand>
</feature>
<reference evidence="9 10" key="1">
    <citation type="journal article" date="2014" name="Int. J. Syst. Evol. Microbiol.">
        <title>Complete genome sequence of Corynebacterium casei LMG S-19264T (=DSM 44701T), isolated from a smear-ripened cheese.</title>
        <authorList>
            <consortium name="US DOE Joint Genome Institute (JGI-PGF)"/>
            <person name="Walter F."/>
            <person name="Albersmeier A."/>
            <person name="Kalinowski J."/>
            <person name="Ruckert C."/>
        </authorList>
    </citation>
    <scope>NUCLEOTIDE SEQUENCE [LARGE SCALE GENOMIC DNA]</scope>
    <source>
        <strain evidence="9 10">CGMCC 1.12976</strain>
    </source>
</reference>
<comment type="pathway">
    <text evidence="5">Cofactor metabolism; pyridoxal 5'-phosphate salvage; pyridoxal 5'-phosphate from pyridoxine 5'-phosphate: step 1/1.</text>
</comment>
<feature type="binding site" evidence="5">
    <location>
        <position position="133"/>
    </location>
    <ligand>
        <name>substrate</name>
    </ligand>
</feature>
<dbReference type="GO" id="GO:0004733">
    <property type="term" value="F:pyridoxamine phosphate oxidase activity"/>
    <property type="evidence" value="ECO:0007669"/>
    <property type="project" value="UniProtKB-UniRule"/>
</dbReference>
<dbReference type="PIRSF" id="PIRSF000190">
    <property type="entry name" value="Pyd_amn-ph_oxd"/>
    <property type="match status" value="1"/>
</dbReference>
<dbReference type="GO" id="GO:0008615">
    <property type="term" value="P:pyridoxine biosynthetic process"/>
    <property type="evidence" value="ECO:0007669"/>
    <property type="project" value="UniProtKB-UniRule"/>
</dbReference>
<evidence type="ECO:0000256" key="2">
    <source>
        <dbReference type="ARBA" id="ARBA00022630"/>
    </source>
</evidence>
<evidence type="ECO:0000256" key="5">
    <source>
        <dbReference type="HAMAP-Rule" id="MF_01629"/>
    </source>
</evidence>
<feature type="binding site" evidence="5 6">
    <location>
        <position position="115"/>
    </location>
    <ligand>
        <name>FMN</name>
        <dbReference type="ChEBI" id="CHEBI:58210"/>
    </ligand>
</feature>
<proteinExistence type="inferred from homology"/>
<comment type="similarity">
    <text evidence="1 5">Belongs to the pyridoxamine 5'-phosphate oxidase family.</text>
</comment>
<evidence type="ECO:0000256" key="1">
    <source>
        <dbReference type="ARBA" id="ARBA00007301"/>
    </source>
</evidence>
<comment type="catalytic activity">
    <reaction evidence="5">
        <text>pyridoxamine 5'-phosphate + O2 + H2O = pyridoxal 5'-phosphate + H2O2 + NH4(+)</text>
        <dbReference type="Rhea" id="RHEA:15817"/>
        <dbReference type="ChEBI" id="CHEBI:15377"/>
        <dbReference type="ChEBI" id="CHEBI:15379"/>
        <dbReference type="ChEBI" id="CHEBI:16240"/>
        <dbReference type="ChEBI" id="CHEBI:28938"/>
        <dbReference type="ChEBI" id="CHEBI:58451"/>
        <dbReference type="ChEBI" id="CHEBI:597326"/>
        <dbReference type="EC" id="1.4.3.5"/>
    </reaction>
</comment>
<feature type="domain" description="Pyridoxamine 5'-phosphate oxidase N-terminal" evidence="7">
    <location>
        <begin position="46"/>
        <end position="169"/>
    </location>
</feature>
<feature type="binding site" evidence="5">
    <location>
        <begin position="202"/>
        <end position="204"/>
    </location>
    <ligand>
        <name>substrate</name>
    </ligand>
</feature>
<feature type="binding site" evidence="5">
    <location>
        <position position="76"/>
    </location>
    <ligand>
        <name>substrate</name>
    </ligand>
</feature>
<organism evidence="9 10">
    <name type="scientific">Subtercola lobariae</name>
    <dbReference type="NCBI Taxonomy" id="1588641"/>
    <lineage>
        <taxon>Bacteria</taxon>
        <taxon>Bacillati</taxon>
        <taxon>Actinomycetota</taxon>
        <taxon>Actinomycetes</taxon>
        <taxon>Micrococcales</taxon>
        <taxon>Microbacteriaceae</taxon>
        <taxon>Subtercola</taxon>
    </lineage>
</organism>
<feature type="binding site" evidence="5">
    <location>
        <position position="141"/>
    </location>
    <ligand>
        <name>substrate</name>
    </ligand>
</feature>
<dbReference type="InterPro" id="IPR012349">
    <property type="entry name" value="Split_barrel_FMN-bd"/>
</dbReference>
<feature type="domain" description="Pyridoxine 5'-phosphate oxidase dimerisation C-terminal" evidence="8">
    <location>
        <begin position="183"/>
        <end position="226"/>
    </location>
</feature>
<comment type="function">
    <text evidence="5">Catalyzes the oxidation of either pyridoxine 5'-phosphate (PNP) or pyridoxamine 5'-phosphate (PMP) into pyridoxal 5'-phosphate (PLP).</text>
</comment>
<dbReference type="PANTHER" id="PTHR10851:SF0">
    <property type="entry name" value="PYRIDOXINE-5'-PHOSPHATE OXIDASE"/>
    <property type="match status" value="1"/>
</dbReference>
<keyword evidence="5" id="KW-0664">Pyridoxine biosynthesis</keyword>
<sequence>MKRQAGSVGTAMNSLITHRDYGSEPLNEADLAADPFEQFASWLADAESAELTEPNAMVLSTVDGDGVPSSRTVLLRGVHEGGFEFYTNYDSRKGRALAEHPVASALFPWYLLQRQVIITGTVERVSSTASDTYFASRPYKSQIAAIASEQSRPIDSRGELESRMAEVAATFPENESVPRPDGWGGFRLVPSRVEFWKGRRSRLHDRLVYSREASGDSAWQVTRLQP</sequence>
<comment type="cofactor">
    <cofactor evidence="5 6">
        <name>FMN</name>
        <dbReference type="ChEBI" id="CHEBI:58210"/>
    </cofactor>
    <text evidence="5 6">Binds 1 FMN per subunit.</text>
</comment>
<protein>
    <recommendedName>
        <fullName evidence="5">Pyridoxine/pyridoxamine 5'-phosphate oxidase</fullName>
        <ecNumber evidence="5">1.4.3.5</ecNumber>
    </recommendedName>
    <alternativeName>
        <fullName evidence="5">PNP/PMP oxidase</fullName>
        <shortName evidence="5">PNPOx</shortName>
    </alternativeName>
    <alternativeName>
        <fullName evidence="5">Pyridoxal 5'-phosphate synthase</fullName>
    </alternativeName>
</protein>
<dbReference type="EC" id="1.4.3.5" evidence="5"/>
<dbReference type="InterPro" id="IPR019576">
    <property type="entry name" value="Pyridoxamine_oxidase_dimer_C"/>
</dbReference>
<dbReference type="NCBIfam" id="NF004231">
    <property type="entry name" value="PRK05679.1"/>
    <property type="match status" value="1"/>
</dbReference>
<dbReference type="GO" id="GO:0010181">
    <property type="term" value="F:FMN binding"/>
    <property type="evidence" value="ECO:0007669"/>
    <property type="project" value="UniProtKB-UniRule"/>
</dbReference>